<dbReference type="SUPFAM" id="SSF55961">
    <property type="entry name" value="Bet v1-like"/>
    <property type="match status" value="1"/>
</dbReference>
<organism evidence="1 2">
    <name type="scientific">Halorubrum alkaliphilum</name>
    <dbReference type="NCBI Taxonomy" id="261290"/>
    <lineage>
        <taxon>Archaea</taxon>
        <taxon>Methanobacteriati</taxon>
        <taxon>Methanobacteriota</taxon>
        <taxon>Stenosarchaea group</taxon>
        <taxon>Halobacteria</taxon>
        <taxon>Halobacteriales</taxon>
        <taxon>Haloferacaceae</taxon>
        <taxon>Halorubrum</taxon>
    </lineage>
</organism>
<gene>
    <name evidence="1" type="ORF">J2751_002940</name>
</gene>
<evidence type="ECO:0000313" key="2">
    <source>
        <dbReference type="Proteomes" id="UP000823588"/>
    </source>
</evidence>
<dbReference type="Gene3D" id="3.30.530.20">
    <property type="match status" value="1"/>
</dbReference>
<proteinExistence type="predicted"/>
<dbReference type="Pfam" id="PF10604">
    <property type="entry name" value="Polyketide_cyc2"/>
    <property type="match status" value="1"/>
</dbReference>
<dbReference type="RefSeq" id="WP_209486984.1">
    <property type="nucleotide sequence ID" value="NZ_JAGGKQ010000034.1"/>
</dbReference>
<dbReference type="InterPro" id="IPR023393">
    <property type="entry name" value="START-like_dom_sf"/>
</dbReference>
<evidence type="ECO:0000313" key="1">
    <source>
        <dbReference type="EMBL" id="MBP1923894.1"/>
    </source>
</evidence>
<dbReference type="AlphaFoldDB" id="A0A8T4GH54"/>
<reference evidence="1" key="1">
    <citation type="submission" date="2021-03" db="EMBL/GenBank/DDBJ databases">
        <title>Genomic Encyclopedia of Type Strains, Phase IV (KMG-IV): sequencing the most valuable type-strain genomes for metagenomic binning, comparative biology and taxonomic classification.</title>
        <authorList>
            <person name="Goeker M."/>
        </authorList>
    </citation>
    <scope>NUCLEOTIDE SEQUENCE</scope>
    <source>
        <strain evidence="1">DSM 23564</strain>
    </source>
</reference>
<dbReference type="Proteomes" id="UP000823588">
    <property type="component" value="Unassembled WGS sequence"/>
</dbReference>
<comment type="caution">
    <text evidence="1">The sequence shown here is derived from an EMBL/GenBank/DDBJ whole genome shotgun (WGS) entry which is preliminary data.</text>
</comment>
<dbReference type="OrthoDB" id="195304at2157"/>
<dbReference type="InterPro" id="IPR019587">
    <property type="entry name" value="Polyketide_cyclase/dehydratase"/>
</dbReference>
<sequence>MISARDTIRVDADVATVFEFMDDPHNHAAVTPRLTGVRDVERLENGGKRLSFTYRMAGVGIDGELVQTVHEPNERMRFEMRGRLEGTIDLAFEAAGDGTDLTYAAEYDLPDGVFTSLGEPVVRRFNERQLRATLENVAERFAPGMD</sequence>
<keyword evidence="2" id="KW-1185">Reference proteome</keyword>
<dbReference type="CDD" id="cd07812">
    <property type="entry name" value="SRPBCC"/>
    <property type="match status" value="1"/>
</dbReference>
<dbReference type="EMBL" id="JAGGKQ010000034">
    <property type="protein sequence ID" value="MBP1923894.1"/>
    <property type="molecule type" value="Genomic_DNA"/>
</dbReference>
<name>A0A8T4GH54_9EURY</name>
<protein>
    <submittedName>
        <fullName evidence="1">Carbon monoxide dehydrogenase subunit G</fullName>
    </submittedName>
</protein>
<accession>A0A8T4GH54</accession>